<reference evidence="1" key="1">
    <citation type="journal article" date="2021" name="Nat. Commun.">
        <title>Genetic determinants of endophytism in the Arabidopsis root mycobiome.</title>
        <authorList>
            <person name="Mesny F."/>
            <person name="Miyauchi S."/>
            <person name="Thiergart T."/>
            <person name="Pickel B."/>
            <person name="Atanasova L."/>
            <person name="Karlsson M."/>
            <person name="Huettel B."/>
            <person name="Barry K.W."/>
            <person name="Haridas S."/>
            <person name="Chen C."/>
            <person name="Bauer D."/>
            <person name="Andreopoulos W."/>
            <person name="Pangilinan J."/>
            <person name="LaButti K."/>
            <person name="Riley R."/>
            <person name="Lipzen A."/>
            <person name="Clum A."/>
            <person name="Drula E."/>
            <person name="Henrissat B."/>
            <person name="Kohler A."/>
            <person name="Grigoriev I.V."/>
            <person name="Martin F.M."/>
            <person name="Hacquard S."/>
        </authorList>
    </citation>
    <scope>NUCLEOTIDE SEQUENCE</scope>
    <source>
        <strain evidence="1">MPI-CAGE-AT-0147</strain>
    </source>
</reference>
<dbReference type="InterPro" id="IPR010828">
    <property type="entry name" value="Atf2/Sli1-like"/>
</dbReference>
<organism evidence="1 2">
    <name type="scientific">Dactylonectria macrodidyma</name>
    <dbReference type="NCBI Taxonomy" id="307937"/>
    <lineage>
        <taxon>Eukaryota</taxon>
        <taxon>Fungi</taxon>
        <taxon>Dikarya</taxon>
        <taxon>Ascomycota</taxon>
        <taxon>Pezizomycotina</taxon>
        <taxon>Sordariomycetes</taxon>
        <taxon>Hypocreomycetidae</taxon>
        <taxon>Hypocreales</taxon>
        <taxon>Nectriaceae</taxon>
        <taxon>Dactylonectria</taxon>
    </lineage>
</organism>
<protein>
    <submittedName>
        <fullName evidence="1">Uncharacterized protein</fullName>
    </submittedName>
</protein>
<dbReference type="Proteomes" id="UP000738349">
    <property type="component" value="Unassembled WGS sequence"/>
</dbReference>
<dbReference type="Pfam" id="PF07247">
    <property type="entry name" value="AATase"/>
    <property type="match status" value="1"/>
</dbReference>
<sequence length="440" mass="48684">MAVNMGNQRASLTHCTIHRVGAQANVLVSAHYALATSTCYDKLLKEAVYSAIRSIIAVCPELSLIGVPELLAETGRHTLHLAALYEIDLETCVEFLDDEAPMVKPEWKTVILGKQEVVFVFHYLICDGRFGYIFYCQFLTTINSFNEQSKPCSRIIKIDPERVKLSKEMEEFWNSSASALRLIHIFMLLFTSLLKPKPHAKPAMAKAGPEHHTKTRIATFRIAASRMHRILAACREHNTTFTPLLIVITLCTLACDYYPKAKIGISNCAIDMRSLYPFGMESIKSGKFLQYSSGTSKFTWLDRYRCLGQEYRVSINKAFEGTQPPLAATFRAANSVSDDLEGMLSSNFPALGLHLKNSIQVSNLGAFSTGDQGGRWKIEDISFSASAVNGNISYNIAFNVAGVEGGDDTVICASYEDGILTKEMVSGILEAALEKMEAIL</sequence>
<dbReference type="EMBL" id="JAGMUV010000028">
    <property type="protein sequence ID" value="KAH7117490.1"/>
    <property type="molecule type" value="Genomic_DNA"/>
</dbReference>
<evidence type="ECO:0000313" key="1">
    <source>
        <dbReference type="EMBL" id="KAH7117490.1"/>
    </source>
</evidence>
<dbReference type="PANTHER" id="PTHR28037">
    <property type="entry name" value="ALCOHOL O-ACETYLTRANSFERASE 1-RELATED"/>
    <property type="match status" value="1"/>
</dbReference>
<dbReference type="AlphaFoldDB" id="A0A9P9DDP2"/>
<evidence type="ECO:0000313" key="2">
    <source>
        <dbReference type="Proteomes" id="UP000738349"/>
    </source>
</evidence>
<dbReference type="PANTHER" id="PTHR28037:SF1">
    <property type="entry name" value="ALCOHOL O-ACETYLTRANSFERASE 1-RELATED"/>
    <property type="match status" value="1"/>
</dbReference>
<proteinExistence type="predicted"/>
<dbReference type="OrthoDB" id="2150604at2759"/>
<dbReference type="InterPro" id="IPR052058">
    <property type="entry name" value="Alcohol_O-acetyltransferase"/>
</dbReference>
<comment type="caution">
    <text evidence="1">The sequence shown here is derived from an EMBL/GenBank/DDBJ whole genome shotgun (WGS) entry which is preliminary data.</text>
</comment>
<keyword evidence="2" id="KW-1185">Reference proteome</keyword>
<gene>
    <name evidence="1" type="ORF">EDB81DRAFT_848291</name>
</gene>
<name>A0A9P9DDP2_9HYPO</name>
<accession>A0A9P9DDP2</accession>